<dbReference type="PANTHER" id="PTHR32219">
    <property type="entry name" value="RNA-BINDING PROTEIN YLMH-RELATED"/>
    <property type="match status" value="1"/>
</dbReference>
<name>A0A2P6QAQ8_ROSCH</name>
<evidence type="ECO:0000313" key="11">
    <source>
        <dbReference type="Proteomes" id="UP000238479"/>
    </source>
</evidence>
<dbReference type="EMBL" id="PDCK01000043">
    <property type="protein sequence ID" value="PRQ31257.1"/>
    <property type="molecule type" value="Genomic_DNA"/>
</dbReference>
<keyword evidence="5" id="KW-0256">Endoplasmic reticulum</keyword>
<comment type="caution">
    <text evidence="10">The sequence shown here is derived from an EMBL/GenBank/DDBJ whole genome shotgun (WGS) entry which is preliminary data.</text>
</comment>
<keyword evidence="8" id="KW-0472">Membrane</keyword>
<evidence type="ECO:0000256" key="7">
    <source>
        <dbReference type="ARBA" id="ARBA00023054"/>
    </source>
</evidence>
<evidence type="ECO:0000256" key="3">
    <source>
        <dbReference type="ARBA" id="ARBA00022475"/>
    </source>
</evidence>
<dbReference type="STRING" id="74649.A0A2P6QAQ8"/>
<dbReference type="Proteomes" id="UP000238479">
    <property type="component" value="Chromosome 5"/>
</dbReference>
<evidence type="ECO:0000256" key="4">
    <source>
        <dbReference type="ARBA" id="ARBA00022692"/>
    </source>
</evidence>
<dbReference type="PANTHER" id="PTHR32219:SF2">
    <property type="entry name" value="PROTON PUMP-INTERACTOR 1"/>
    <property type="match status" value="1"/>
</dbReference>
<dbReference type="GO" id="GO:0005789">
    <property type="term" value="C:endoplasmic reticulum membrane"/>
    <property type="evidence" value="ECO:0007669"/>
    <property type="project" value="UniProtKB-SubCell"/>
</dbReference>
<keyword evidence="7" id="KW-0175">Coiled coil</keyword>
<sequence length="176" mass="20097">MRNLRRLSLCRRISKSSALQIMLVAMVVCAHLRKSLMLGYIKGLQYIIQHESIPLSEEKKILKEIKQLENTRGEVIANAAVRAKIQESVVHMDKEALQDLVKLIGGDLDGGRKEQQAVRSKIQQLDDGIKAVDKQISSIWDELKIVTDKRDQAQQSSFTFRQQLDQQVKRLLLPKP</sequence>
<evidence type="ECO:0000256" key="5">
    <source>
        <dbReference type="ARBA" id="ARBA00022824"/>
    </source>
</evidence>
<reference evidence="10 11" key="1">
    <citation type="journal article" date="2018" name="Nat. Genet.">
        <title>The Rosa genome provides new insights in the design of modern roses.</title>
        <authorList>
            <person name="Bendahmane M."/>
        </authorList>
    </citation>
    <scope>NUCLEOTIDE SEQUENCE [LARGE SCALE GENOMIC DNA]</scope>
    <source>
        <strain evidence="11">cv. Old Blush</strain>
    </source>
</reference>
<dbReference type="AlphaFoldDB" id="A0A2P6QAQ8"/>
<evidence type="ECO:0000256" key="1">
    <source>
        <dbReference type="ARBA" id="ARBA00004162"/>
    </source>
</evidence>
<comment type="subcellular location">
    <subcellularLocation>
        <location evidence="1">Cell membrane</location>
        <topology evidence="1">Single-pass membrane protein</topology>
    </subcellularLocation>
    <subcellularLocation>
        <location evidence="2">Endoplasmic reticulum membrane</location>
        <topology evidence="2">Single-pass membrane protein</topology>
    </subcellularLocation>
</comment>
<gene>
    <name evidence="10" type="ORF">RchiOBHm_Chr5g0033481</name>
</gene>
<keyword evidence="4" id="KW-0812">Transmembrane</keyword>
<evidence type="ECO:0000256" key="6">
    <source>
        <dbReference type="ARBA" id="ARBA00022989"/>
    </source>
</evidence>
<keyword evidence="11" id="KW-1185">Reference proteome</keyword>
<keyword evidence="3" id="KW-1003">Cell membrane</keyword>
<dbReference type="InterPro" id="IPR055282">
    <property type="entry name" value="PPI1-4"/>
</dbReference>
<proteinExistence type="inferred from homology"/>
<evidence type="ECO:0000256" key="2">
    <source>
        <dbReference type="ARBA" id="ARBA00004389"/>
    </source>
</evidence>
<organism evidence="10 11">
    <name type="scientific">Rosa chinensis</name>
    <name type="common">China rose</name>
    <dbReference type="NCBI Taxonomy" id="74649"/>
    <lineage>
        <taxon>Eukaryota</taxon>
        <taxon>Viridiplantae</taxon>
        <taxon>Streptophyta</taxon>
        <taxon>Embryophyta</taxon>
        <taxon>Tracheophyta</taxon>
        <taxon>Spermatophyta</taxon>
        <taxon>Magnoliopsida</taxon>
        <taxon>eudicotyledons</taxon>
        <taxon>Gunneridae</taxon>
        <taxon>Pentapetalae</taxon>
        <taxon>rosids</taxon>
        <taxon>fabids</taxon>
        <taxon>Rosales</taxon>
        <taxon>Rosaceae</taxon>
        <taxon>Rosoideae</taxon>
        <taxon>Rosoideae incertae sedis</taxon>
        <taxon>Rosa</taxon>
    </lineage>
</organism>
<evidence type="ECO:0000313" key="10">
    <source>
        <dbReference type="EMBL" id="PRQ31257.1"/>
    </source>
</evidence>
<dbReference type="Gramene" id="PRQ31257">
    <property type="protein sequence ID" value="PRQ31257"/>
    <property type="gene ID" value="RchiOBHm_Chr5g0033481"/>
</dbReference>
<comment type="similarity">
    <text evidence="9">Belongs to the plant Proton pump-interactor protein family.</text>
</comment>
<dbReference type="GO" id="GO:0005886">
    <property type="term" value="C:plasma membrane"/>
    <property type="evidence" value="ECO:0007669"/>
    <property type="project" value="UniProtKB-SubCell"/>
</dbReference>
<keyword evidence="6" id="KW-1133">Transmembrane helix</keyword>
<evidence type="ECO:0000256" key="9">
    <source>
        <dbReference type="ARBA" id="ARBA00038080"/>
    </source>
</evidence>
<evidence type="ECO:0000256" key="8">
    <source>
        <dbReference type="ARBA" id="ARBA00023136"/>
    </source>
</evidence>
<protein>
    <submittedName>
        <fullName evidence="10">Putative proton pump-interactor</fullName>
    </submittedName>
</protein>
<accession>A0A2P6QAQ8</accession>